<dbReference type="PANTHER" id="PTHR10695:SF46">
    <property type="entry name" value="BIFUNCTIONAL COENZYME A SYNTHASE-RELATED"/>
    <property type="match status" value="1"/>
</dbReference>
<evidence type="ECO:0000256" key="8">
    <source>
        <dbReference type="HAMAP-Rule" id="MF_00376"/>
    </source>
</evidence>
<dbReference type="GO" id="GO:0005737">
    <property type="term" value="C:cytoplasm"/>
    <property type="evidence" value="ECO:0007669"/>
    <property type="project" value="UniProtKB-SubCell"/>
</dbReference>
<evidence type="ECO:0000256" key="2">
    <source>
        <dbReference type="ARBA" id="ARBA00022490"/>
    </source>
</evidence>
<protein>
    <recommendedName>
        <fullName evidence="8 9">Dephospho-CoA kinase</fullName>
        <ecNumber evidence="8 9">2.7.1.24</ecNumber>
    </recommendedName>
    <alternativeName>
        <fullName evidence="8">Dephosphocoenzyme A kinase</fullName>
    </alternativeName>
</protein>
<dbReference type="InterPro" id="IPR027417">
    <property type="entry name" value="P-loop_NTPase"/>
</dbReference>
<dbReference type="CDD" id="cd02022">
    <property type="entry name" value="DPCK"/>
    <property type="match status" value="1"/>
</dbReference>
<dbReference type="EMBL" id="WNXH01000003">
    <property type="protein sequence ID" value="MYN69094.1"/>
    <property type="molecule type" value="Genomic_DNA"/>
</dbReference>
<dbReference type="GO" id="GO:0004140">
    <property type="term" value="F:dephospho-CoA kinase activity"/>
    <property type="evidence" value="ECO:0007669"/>
    <property type="project" value="UniProtKB-UniRule"/>
</dbReference>
<dbReference type="Gene3D" id="3.40.50.300">
    <property type="entry name" value="P-loop containing nucleotide triphosphate hydrolases"/>
    <property type="match status" value="1"/>
</dbReference>
<name>A0A6L8MVA4_STRSU</name>
<keyword evidence="5 8" id="KW-0418">Kinase</keyword>
<evidence type="ECO:0000313" key="11">
    <source>
        <dbReference type="Proteomes" id="UP000483765"/>
    </source>
</evidence>
<keyword evidence="7 8" id="KW-0173">Coenzyme A biosynthesis</keyword>
<dbReference type="InterPro" id="IPR001977">
    <property type="entry name" value="Depp_CoAkinase"/>
</dbReference>
<evidence type="ECO:0000256" key="1">
    <source>
        <dbReference type="ARBA" id="ARBA00009018"/>
    </source>
</evidence>
<proteinExistence type="inferred from homology"/>
<evidence type="ECO:0000256" key="4">
    <source>
        <dbReference type="ARBA" id="ARBA00022741"/>
    </source>
</evidence>
<evidence type="ECO:0000256" key="5">
    <source>
        <dbReference type="ARBA" id="ARBA00022777"/>
    </source>
</evidence>
<comment type="catalytic activity">
    <reaction evidence="8">
        <text>3'-dephospho-CoA + ATP = ADP + CoA + H(+)</text>
        <dbReference type="Rhea" id="RHEA:18245"/>
        <dbReference type="ChEBI" id="CHEBI:15378"/>
        <dbReference type="ChEBI" id="CHEBI:30616"/>
        <dbReference type="ChEBI" id="CHEBI:57287"/>
        <dbReference type="ChEBI" id="CHEBI:57328"/>
        <dbReference type="ChEBI" id="CHEBI:456216"/>
        <dbReference type="EC" id="2.7.1.24"/>
    </reaction>
</comment>
<organism evidence="10 11">
    <name type="scientific">Streptococcus suis</name>
    <dbReference type="NCBI Taxonomy" id="1307"/>
    <lineage>
        <taxon>Bacteria</taxon>
        <taxon>Bacillati</taxon>
        <taxon>Bacillota</taxon>
        <taxon>Bacilli</taxon>
        <taxon>Lactobacillales</taxon>
        <taxon>Streptococcaceae</taxon>
        <taxon>Streptococcus</taxon>
    </lineage>
</organism>
<evidence type="ECO:0000256" key="7">
    <source>
        <dbReference type="ARBA" id="ARBA00022993"/>
    </source>
</evidence>
<dbReference type="PROSITE" id="PS51219">
    <property type="entry name" value="DPCK"/>
    <property type="match status" value="1"/>
</dbReference>
<dbReference type="HAMAP" id="MF_00376">
    <property type="entry name" value="Dephospho_CoA_kinase"/>
    <property type="match status" value="1"/>
</dbReference>
<dbReference type="PANTHER" id="PTHR10695">
    <property type="entry name" value="DEPHOSPHO-COA KINASE-RELATED"/>
    <property type="match status" value="1"/>
</dbReference>
<keyword evidence="4 8" id="KW-0547">Nucleotide-binding</keyword>
<dbReference type="GO" id="GO:0015937">
    <property type="term" value="P:coenzyme A biosynthetic process"/>
    <property type="evidence" value="ECO:0007669"/>
    <property type="project" value="UniProtKB-UniRule"/>
</dbReference>
<evidence type="ECO:0000313" key="10">
    <source>
        <dbReference type="EMBL" id="MYN69094.1"/>
    </source>
</evidence>
<keyword evidence="3 8" id="KW-0808">Transferase</keyword>
<feature type="binding site" evidence="8">
    <location>
        <begin position="12"/>
        <end position="17"/>
    </location>
    <ligand>
        <name>ATP</name>
        <dbReference type="ChEBI" id="CHEBI:30616"/>
    </ligand>
</feature>
<evidence type="ECO:0000256" key="3">
    <source>
        <dbReference type="ARBA" id="ARBA00022679"/>
    </source>
</evidence>
<evidence type="ECO:0000256" key="9">
    <source>
        <dbReference type="NCBIfam" id="TIGR00152"/>
    </source>
</evidence>
<dbReference type="RefSeq" id="WP_160863754.1">
    <property type="nucleotide sequence ID" value="NZ_WNXH01000003.1"/>
</dbReference>
<comment type="function">
    <text evidence="8">Catalyzes the phosphorylation of the 3'-hydroxyl group of dephosphocoenzyme A to form coenzyme A.</text>
</comment>
<dbReference type="UniPathway" id="UPA00241">
    <property type="reaction ID" value="UER00356"/>
</dbReference>
<reference evidence="10 11" key="1">
    <citation type="submission" date="2019-11" db="EMBL/GenBank/DDBJ databases">
        <title>Divergent Streptococcus suis from cattle.</title>
        <authorList>
            <person name="Williamson C."/>
        </authorList>
    </citation>
    <scope>NUCLEOTIDE SEQUENCE [LARGE SCALE GENOMIC DNA]</scope>
    <source>
        <strain evidence="10 11">10-36905</strain>
    </source>
</reference>
<dbReference type="GO" id="GO:0005524">
    <property type="term" value="F:ATP binding"/>
    <property type="evidence" value="ECO:0007669"/>
    <property type="project" value="UniProtKB-UniRule"/>
</dbReference>
<evidence type="ECO:0000256" key="6">
    <source>
        <dbReference type="ARBA" id="ARBA00022840"/>
    </source>
</evidence>
<dbReference type="FunFam" id="3.40.50.300:FF:000991">
    <property type="entry name" value="Dephospho-CoA kinase"/>
    <property type="match status" value="1"/>
</dbReference>
<dbReference type="Pfam" id="PF01121">
    <property type="entry name" value="CoaE"/>
    <property type="match status" value="1"/>
</dbReference>
<dbReference type="AlphaFoldDB" id="A0A6L8MVA4"/>
<comment type="subcellular location">
    <subcellularLocation>
        <location evidence="8">Cytoplasm</location>
    </subcellularLocation>
</comment>
<dbReference type="EC" id="2.7.1.24" evidence="8 9"/>
<sequence length="200" mass="22342">MTKVIGLTGGIASGKSTVTAFLREQGYPVIDADQVVHELQDKGGKLYQVLVAEFGNAILTVEGDLDRKKLGQAVFENAGLRAHLSHLQDQIIREELLARRDALKQTEPVVFMDIPLLYEADYSGEVDEVWLVYVDKAQQLERFMKRNGFSVQDAENRLNAQLSLEEKRAKAQVLIDNSGAVEETFARVALLLEDLKDGRQ</sequence>
<keyword evidence="6 8" id="KW-0067">ATP-binding</keyword>
<comment type="similarity">
    <text evidence="1 8">Belongs to the CoaE family.</text>
</comment>
<dbReference type="SUPFAM" id="SSF52540">
    <property type="entry name" value="P-loop containing nucleoside triphosphate hydrolases"/>
    <property type="match status" value="1"/>
</dbReference>
<comment type="pathway">
    <text evidence="8">Cofactor biosynthesis; coenzyme A biosynthesis; CoA from (R)-pantothenate: step 5/5.</text>
</comment>
<accession>A0A6L8MVA4</accession>
<dbReference type="Proteomes" id="UP000483765">
    <property type="component" value="Unassembled WGS sequence"/>
</dbReference>
<dbReference type="NCBIfam" id="TIGR00152">
    <property type="entry name" value="dephospho-CoA kinase"/>
    <property type="match status" value="1"/>
</dbReference>
<comment type="caution">
    <text evidence="10">The sequence shown here is derived from an EMBL/GenBank/DDBJ whole genome shotgun (WGS) entry which is preliminary data.</text>
</comment>
<gene>
    <name evidence="8" type="primary">coaE</name>
    <name evidence="10" type="ORF">GLP18_02435</name>
</gene>
<keyword evidence="2 8" id="KW-0963">Cytoplasm</keyword>